<organism evidence="1">
    <name type="scientific">Kuenenia stuttgartiensis</name>
    <dbReference type="NCBI Taxonomy" id="174633"/>
    <lineage>
        <taxon>Bacteria</taxon>
        <taxon>Pseudomonadati</taxon>
        <taxon>Planctomycetota</taxon>
        <taxon>Candidatus Brocadiia</taxon>
        <taxon>Candidatus Brocadiales</taxon>
        <taxon>Candidatus Brocadiaceae</taxon>
        <taxon>Candidatus Kuenenia</taxon>
    </lineage>
</organism>
<dbReference type="EMBL" id="CT573071">
    <property type="protein sequence ID" value="CAJ74414.1"/>
    <property type="molecule type" value="Genomic_DNA"/>
</dbReference>
<accession>Q1Q323</accession>
<proteinExistence type="predicted"/>
<reference evidence="1" key="1">
    <citation type="journal article" date="2006" name="Nature">
        <title>Deciphering the evolution and metabolism of an anammox bacterium from a community genome.</title>
        <authorList>
            <person name="Strous M."/>
            <person name="Pelletier E."/>
            <person name="Mangenot S."/>
            <person name="Rattei T."/>
            <person name="Lehner A."/>
            <person name="Taylor M.W."/>
            <person name="Horn M."/>
            <person name="Daims H."/>
            <person name="Bartol-Mavel D."/>
            <person name="Wincker P."/>
            <person name="Barbe V."/>
            <person name="Fonknechten N."/>
            <person name="Vallenet D."/>
            <person name="Segurens B."/>
            <person name="Schenowitz-Truong C."/>
            <person name="Medigue C."/>
            <person name="Collingro A."/>
            <person name="Snel B."/>
            <person name="Dutilh B.E."/>
            <person name="OpDenCamp H.J.M."/>
            <person name="vanDerDrift C."/>
            <person name="Cirpus I."/>
            <person name="vanDePas-Schoonen K.T."/>
            <person name="Harhangi H.R."/>
            <person name="vanNiftrik L."/>
            <person name="Schmid M."/>
            <person name="Keltjens J."/>
            <person name="vanDeVossenberg J."/>
            <person name="Kartal B."/>
            <person name="Meier H."/>
            <person name="Frishman D."/>
            <person name="Huynen M.A."/>
            <person name="Mewes H."/>
            <person name="Weissenbach J."/>
            <person name="Jetten M.S.M."/>
            <person name="Wagner M."/>
            <person name="LePaslier D."/>
        </authorList>
    </citation>
    <scope>NUCLEOTIDE SEQUENCE</scope>
</reference>
<evidence type="ECO:0000313" key="1">
    <source>
        <dbReference type="EMBL" id="CAJ74414.1"/>
    </source>
</evidence>
<gene>
    <name evidence="1" type="ORF">kuste3651</name>
</gene>
<dbReference type="AlphaFoldDB" id="Q1Q323"/>
<reference evidence="1" key="2">
    <citation type="submission" date="2006-01" db="EMBL/GenBank/DDBJ databases">
        <authorList>
            <person name="Genoscope"/>
        </authorList>
    </citation>
    <scope>NUCLEOTIDE SEQUENCE</scope>
</reference>
<sequence>MSIHSSITSVTCYNQHKPFFPSKYETVKYASSVYRLLRFRRAVKNGTIIRKANIGTY</sequence>
<name>Q1Q323_KUEST</name>
<protein>
    <submittedName>
        <fullName evidence="1">Uncharacterized protein</fullName>
    </submittedName>
</protein>